<evidence type="ECO:0000313" key="2">
    <source>
        <dbReference type="Proteomes" id="UP001215956"/>
    </source>
</evidence>
<dbReference type="Proteomes" id="UP001215956">
    <property type="component" value="Unassembled WGS sequence"/>
</dbReference>
<gene>
    <name evidence="1" type="ORF">P0O24_08825</name>
</gene>
<sequence length="261" mass="29504">MRSNYIGHLFIALIVIFFLTNVNGAISWFASVDGWEIYRESGTVGFDMEGHVTGKISSINVTPDGRSIGGYHSRYANAGLNDVRIEDRTGAYEGSFEYSESLYLRSSAKEEVKREVIKPRGEAKYIFNYYELWPVIIGSVREVRYAGTGINDREFAGNNLDYIGSGFLYNTELSKINIRDLKLERMNMTVIASDDGVERVIFQPTKNTSVFIDAEATGVTRLKYRQVASDQKTIFSEGDEHISGTNRQRTVIQMSTVHKRD</sequence>
<keyword evidence="2" id="KW-1185">Reference proteome</keyword>
<reference evidence="1 2" key="1">
    <citation type="submission" date="2023-03" db="EMBL/GenBank/DDBJ databases">
        <title>Whole genome sequencing of Methanotrichaceae archaeon M04Ac.</title>
        <authorList>
            <person name="Khomyakova M.A."/>
            <person name="Merkel A.Y."/>
            <person name="Slobodkin A.I."/>
        </authorList>
    </citation>
    <scope>NUCLEOTIDE SEQUENCE [LARGE SCALE GENOMIC DNA]</scope>
    <source>
        <strain evidence="1 2">M04Ac</strain>
    </source>
</reference>
<comment type="caution">
    <text evidence="1">The sequence shown here is derived from an EMBL/GenBank/DDBJ whole genome shotgun (WGS) entry which is preliminary data.</text>
</comment>
<protein>
    <submittedName>
        <fullName evidence="1">Uncharacterized protein</fullName>
    </submittedName>
</protein>
<name>A0ABT5XG33_9EURY</name>
<proteinExistence type="predicted"/>
<organism evidence="1 2">
    <name type="scientific">Candidatus Methanocrinis alkalitolerans</name>
    <dbReference type="NCBI Taxonomy" id="3033395"/>
    <lineage>
        <taxon>Archaea</taxon>
        <taxon>Methanobacteriati</taxon>
        <taxon>Methanobacteriota</taxon>
        <taxon>Stenosarchaea group</taxon>
        <taxon>Methanomicrobia</taxon>
        <taxon>Methanotrichales</taxon>
        <taxon>Methanotrichaceae</taxon>
        <taxon>Methanocrinis</taxon>
    </lineage>
</organism>
<dbReference type="RefSeq" id="WP_316969387.1">
    <property type="nucleotide sequence ID" value="NZ_JARFPL010000026.1"/>
</dbReference>
<dbReference type="EMBL" id="JARFPL010000026">
    <property type="protein sequence ID" value="MDF0593686.1"/>
    <property type="molecule type" value="Genomic_DNA"/>
</dbReference>
<accession>A0ABT5XG33</accession>
<evidence type="ECO:0000313" key="1">
    <source>
        <dbReference type="EMBL" id="MDF0593686.1"/>
    </source>
</evidence>